<dbReference type="AlphaFoldDB" id="A1C7U6"/>
<dbReference type="PROSITE" id="PS51425">
    <property type="entry name" value="SCD"/>
    <property type="match status" value="1"/>
</dbReference>
<organism evidence="3 4">
    <name type="scientific">Aspergillus clavatus (strain ATCC 1007 / CBS 513.65 / DSM 816 / NCTC 3887 / NRRL 1 / QM 1276 / 107)</name>
    <dbReference type="NCBI Taxonomy" id="344612"/>
    <lineage>
        <taxon>Eukaryota</taxon>
        <taxon>Fungi</taxon>
        <taxon>Dikarya</taxon>
        <taxon>Ascomycota</taxon>
        <taxon>Pezizomycotina</taxon>
        <taxon>Eurotiomycetes</taxon>
        <taxon>Eurotiomycetidae</taxon>
        <taxon>Eurotiales</taxon>
        <taxon>Aspergillaceae</taxon>
        <taxon>Aspergillus</taxon>
        <taxon>Aspergillus subgen. Fumigati</taxon>
    </lineage>
</organism>
<gene>
    <name evidence="3" type="ORF">ACLA_075050</name>
</gene>
<feature type="compositionally biased region" description="Acidic residues" evidence="1">
    <location>
        <begin position="1169"/>
        <end position="1189"/>
    </location>
</feature>
<sequence>MENESPLSSPEPGLTEHDYPPASDRRKSGRATRKPELFSQSYGEARPAGAKRKRDPTRDNDNDNDNDDDDDDEEEDAEDVDVENASESEDISDEEPDEEELKEKRRAARKASAKKAVSGTKNKKTKSPATHAAKRPKVAGNGVPSQLAFRPAANGKKTASRPRKPKARPSLAAGKSGLYAEVFGKNQTGDTVAAEWLTQYQKDAKVAMQAMVNFILRCTGTDLEVSDADIGDPDHAPERIIDLQNEYHSLGIVDYPLVSKARTFKAFQPILEDFFLALVQTLHHSSVLYKQQELYENLQIWLAALSTSGCRPFRHTSTVISLAIMNALCDVAREVMSTVSTSRKQLETEKKKRTVNQGRIDAITSAVEEGEHKLESIDEYLKDGVNIVFVHRYRDVDPKIRGECIAALGRWMRSYREYFFEGQFLRYFGWILSDPSPETRSVVVMQLQSLYSNKDNIAGLHSFTERFRHRMVEMAAHDADVGVRAASIELLDLIRDAGLIEPADIDTIGRLVFDAEPRVRKAAGSFFVANVQDVFDSTTEEVGEEMNEMFGDEDEDDFESPKRAWIKFKCLTDILQAYDEQENELKPEGHLSTARDALSGASLDTRFVLATEAIYPHFAELAQWQSLAGYLLYDHSQIPDDPVEDDSAGIVKKLYKMQEGQEMILLEVLCCAVKLRILDVAKSDIDKRGRKVRTLTDKIPEMQEEIAHSLAQIIPQLLNKYGSVPEAASAVLRLEHLVDLDKIQDLQKDATAYTSLLNDINKQFLTHSDQDVLAEASVAFVHAKSSDDMKEALESKVQELWDDIADALNTLSQKKEVAEGSSIPTSTLNELANTVTRISNLASVTDCTQVLETKPTGKSKGKKKDGLEAPFNILIRLIERGLREEEDDEESAKAETELVISSIRTLLFYFMWKAQAMTAALSTGKAAFSTAYFEALSKSREVFEASLVAIMRQRSGLDNMRFTATTTLLDLQTLFGTLRHAGLTAGNDEDVIQQTQSLVQEIHSDTQALIGKIHGIAERTYARKLRQPIEPAEDDEPASDSDLERDPSDDEDEEGPEGELIANERLRSTILAEQRLCELTGKIVLAIIGRIIDASGPDRGQLKDRLLRDRSRLGQNYREVLAFLDERKPKVVGPRPSRSKGKQAATGNVKDGQSDAAKRSKNSKSAERIDDEDDEEENDLDIEEDDEEDLRARGLVEDDHIDEDIEDEDGNPTAPNPDEDEVMGD</sequence>
<feature type="compositionally biased region" description="Acidic residues" evidence="1">
    <location>
        <begin position="62"/>
        <end position="100"/>
    </location>
</feature>
<feature type="compositionally biased region" description="Basic and acidic residues" evidence="1">
    <location>
        <begin position="1152"/>
        <end position="1168"/>
    </location>
</feature>
<feature type="compositionally biased region" description="Acidic residues" evidence="1">
    <location>
        <begin position="1031"/>
        <end position="1057"/>
    </location>
</feature>
<dbReference type="Pfam" id="PF08514">
    <property type="entry name" value="STAG"/>
    <property type="match status" value="1"/>
</dbReference>
<dbReference type="InterPro" id="IPR013721">
    <property type="entry name" value="STAG"/>
</dbReference>
<dbReference type="GO" id="GO:0000785">
    <property type="term" value="C:chromatin"/>
    <property type="evidence" value="ECO:0007669"/>
    <property type="project" value="TreeGrafter"/>
</dbReference>
<dbReference type="eggNOG" id="KOG2011">
    <property type="taxonomic scope" value="Eukaryota"/>
</dbReference>
<feature type="compositionally biased region" description="Basic and acidic residues" evidence="1">
    <location>
        <begin position="14"/>
        <end position="26"/>
    </location>
</feature>
<dbReference type="PANTHER" id="PTHR11199:SF0">
    <property type="entry name" value="LD34181P-RELATED"/>
    <property type="match status" value="1"/>
</dbReference>
<keyword evidence="4" id="KW-1185">Reference proteome</keyword>
<name>A1C7U6_ASPCL</name>
<evidence type="ECO:0000259" key="2">
    <source>
        <dbReference type="PROSITE" id="PS51425"/>
    </source>
</evidence>
<dbReference type="VEuPathDB" id="FungiDB:ACLA_075050"/>
<dbReference type="Proteomes" id="UP000006701">
    <property type="component" value="Unassembled WGS sequence"/>
</dbReference>
<dbReference type="GO" id="GO:0007062">
    <property type="term" value="P:sister chromatid cohesion"/>
    <property type="evidence" value="ECO:0007669"/>
    <property type="project" value="UniProtKB-ARBA"/>
</dbReference>
<evidence type="ECO:0000313" key="4">
    <source>
        <dbReference type="Proteomes" id="UP000006701"/>
    </source>
</evidence>
<feature type="region of interest" description="Disordered" evidence="1">
    <location>
        <begin position="1"/>
        <end position="172"/>
    </location>
</feature>
<dbReference type="Pfam" id="PF24571">
    <property type="entry name" value="HEAT_SCC3-SA"/>
    <property type="match status" value="1"/>
</dbReference>
<dbReference type="HOGENOM" id="CLU_003254_0_0_1"/>
<dbReference type="OrthoDB" id="498590at2759"/>
<dbReference type="EMBL" id="DS027045">
    <property type="protein sequence ID" value="EAW14467.1"/>
    <property type="molecule type" value="Genomic_DNA"/>
</dbReference>
<feature type="compositionally biased region" description="Acidic residues" evidence="1">
    <location>
        <begin position="1199"/>
        <end position="1210"/>
    </location>
</feature>
<dbReference type="SUPFAM" id="SSF48371">
    <property type="entry name" value="ARM repeat"/>
    <property type="match status" value="1"/>
</dbReference>
<dbReference type="Gene3D" id="1.25.10.10">
    <property type="entry name" value="Leucine-rich Repeat Variant"/>
    <property type="match status" value="1"/>
</dbReference>
<dbReference type="STRING" id="344612.A1C7U6"/>
<feature type="compositionally biased region" description="Basic residues" evidence="1">
    <location>
        <begin position="158"/>
        <end position="167"/>
    </location>
</feature>
<evidence type="ECO:0000256" key="1">
    <source>
        <dbReference type="SAM" id="MobiDB-lite"/>
    </source>
</evidence>
<dbReference type="InterPro" id="IPR020839">
    <property type="entry name" value="SCD"/>
</dbReference>
<feature type="compositionally biased region" description="Basic residues" evidence="1">
    <location>
        <begin position="104"/>
        <end position="113"/>
    </location>
</feature>
<feature type="region of interest" description="Disordered" evidence="1">
    <location>
        <begin position="1128"/>
        <end position="1225"/>
    </location>
</feature>
<dbReference type="FunFam" id="1.25.10.10:FF:000433">
    <property type="entry name" value="Nuclear cohesin complex subunit (Psc3), putative"/>
    <property type="match status" value="1"/>
</dbReference>
<dbReference type="InterPro" id="IPR039662">
    <property type="entry name" value="Cohesin_Scc3/SA"/>
</dbReference>
<feature type="region of interest" description="Disordered" evidence="1">
    <location>
        <begin position="1028"/>
        <end position="1062"/>
    </location>
</feature>
<feature type="domain" description="SCD" evidence="2">
    <location>
        <begin position="389"/>
        <end position="474"/>
    </location>
</feature>
<dbReference type="RefSeq" id="XP_001275893.1">
    <property type="nucleotide sequence ID" value="XM_001275892.1"/>
</dbReference>
<feature type="compositionally biased region" description="Basic residues" evidence="1">
    <location>
        <begin position="121"/>
        <end position="137"/>
    </location>
</feature>
<dbReference type="GO" id="GO:0008278">
    <property type="term" value="C:cohesin complex"/>
    <property type="evidence" value="ECO:0007669"/>
    <property type="project" value="TreeGrafter"/>
</dbReference>
<dbReference type="InterPro" id="IPR011989">
    <property type="entry name" value="ARM-like"/>
</dbReference>
<dbReference type="Pfam" id="PF21581">
    <property type="entry name" value="SCD"/>
    <property type="match status" value="1"/>
</dbReference>
<dbReference type="InterPro" id="IPR016024">
    <property type="entry name" value="ARM-type_fold"/>
</dbReference>
<accession>A1C7U6</accession>
<protein>
    <submittedName>
        <fullName evidence="3">Nuclear cohesin complex subunit (Psc3), putative</fullName>
    </submittedName>
</protein>
<dbReference type="GO" id="GO:0003682">
    <property type="term" value="F:chromatin binding"/>
    <property type="evidence" value="ECO:0007669"/>
    <property type="project" value="TreeGrafter"/>
</dbReference>
<dbReference type="GeneID" id="4707471"/>
<dbReference type="InterPro" id="IPR056396">
    <property type="entry name" value="HEAT_SCC3-SA"/>
</dbReference>
<evidence type="ECO:0000313" key="3">
    <source>
        <dbReference type="EMBL" id="EAW14467.1"/>
    </source>
</evidence>
<reference evidence="3 4" key="1">
    <citation type="journal article" date="2008" name="PLoS Genet.">
        <title>Genomic islands in the pathogenic filamentous fungus Aspergillus fumigatus.</title>
        <authorList>
            <person name="Fedorova N.D."/>
            <person name="Khaldi N."/>
            <person name="Joardar V.S."/>
            <person name="Maiti R."/>
            <person name="Amedeo P."/>
            <person name="Anderson M.J."/>
            <person name="Crabtree J."/>
            <person name="Silva J.C."/>
            <person name="Badger J.H."/>
            <person name="Albarraq A."/>
            <person name="Angiuoli S."/>
            <person name="Bussey H."/>
            <person name="Bowyer P."/>
            <person name="Cotty P.J."/>
            <person name="Dyer P.S."/>
            <person name="Egan A."/>
            <person name="Galens K."/>
            <person name="Fraser-Liggett C.M."/>
            <person name="Haas B.J."/>
            <person name="Inman J.M."/>
            <person name="Kent R."/>
            <person name="Lemieux S."/>
            <person name="Malavazi I."/>
            <person name="Orvis J."/>
            <person name="Roemer T."/>
            <person name="Ronning C.M."/>
            <person name="Sundaram J.P."/>
            <person name="Sutton G."/>
            <person name="Turner G."/>
            <person name="Venter J.C."/>
            <person name="White O.R."/>
            <person name="Whitty B.R."/>
            <person name="Youngman P."/>
            <person name="Wolfe K.H."/>
            <person name="Goldman G.H."/>
            <person name="Wortman J.R."/>
            <person name="Jiang B."/>
            <person name="Denning D.W."/>
            <person name="Nierman W.C."/>
        </authorList>
    </citation>
    <scope>NUCLEOTIDE SEQUENCE [LARGE SCALE GENOMIC DNA]</scope>
    <source>
        <strain evidence="4">ATCC 1007 / CBS 513.65 / DSM 816 / NCTC 3887 / NRRL 1</strain>
    </source>
</reference>
<dbReference type="OMA" id="FVANVQD"/>
<dbReference type="PANTHER" id="PTHR11199">
    <property type="entry name" value="STROMAL ANTIGEN"/>
    <property type="match status" value="1"/>
</dbReference>
<proteinExistence type="predicted"/>
<dbReference type="KEGG" id="act:ACLA_075050"/>
<dbReference type="GO" id="GO:0005634">
    <property type="term" value="C:nucleus"/>
    <property type="evidence" value="ECO:0007669"/>
    <property type="project" value="TreeGrafter"/>
</dbReference>